<protein>
    <submittedName>
        <fullName evidence="1">Uncharacterized protein</fullName>
    </submittedName>
</protein>
<dbReference type="EMBL" id="JXTC01000257">
    <property type="protein sequence ID" value="PON75248.1"/>
    <property type="molecule type" value="Genomic_DNA"/>
</dbReference>
<sequence>MSGSSSSPPNMSLDRSFLSSLVERPAGVPMQMSFYPFVHDELEENAKKRASLLGYTEGFYAGKWKMHQYRRGTGGIFEVDSRCDVAYTTAQCVMRSENIGLKRLIRANVKGVAGMFYYLTMEGQDGNFYEAKAFVNLQGNTRVDLFRRAVHYPYIDPEILRNYDAPSS</sequence>
<proteinExistence type="predicted"/>
<gene>
    <name evidence="1" type="ORF">TorRG33x02_245380</name>
</gene>
<keyword evidence="2" id="KW-1185">Reference proteome</keyword>
<dbReference type="Proteomes" id="UP000237000">
    <property type="component" value="Unassembled WGS sequence"/>
</dbReference>
<comment type="caution">
    <text evidence="1">The sequence shown here is derived from an EMBL/GenBank/DDBJ whole genome shotgun (WGS) entry which is preliminary data.</text>
</comment>
<dbReference type="InParanoid" id="A0A2P5DPN5"/>
<organism evidence="1 2">
    <name type="scientific">Trema orientale</name>
    <name type="common">Charcoal tree</name>
    <name type="synonym">Celtis orientalis</name>
    <dbReference type="NCBI Taxonomy" id="63057"/>
    <lineage>
        <taxon>Eukaryota</taxon>
        <taxon>Viridiplantae</taxon>
        <taxon>Streptophyta</taxon>
        <taxon>Embryophyta</taxon>
        <taxon>Tracheophyta</taxon>
        <taxon>Spermatophyta</taxon>
        <taxon>Magnoliopsida</taxon>
        <taxon>eudicotyledons</taxon>
        <taxon>Gunneridae</taxon>
        <taxon>Pentapetalae</taxon>
        <taxon>rosids</taxon>
        <taxon>fabids</taxon>
        <taxon>Rosales</taxon>
        <taxon>Cannabaceae</taxon>
        <taxon>Trema</taxon>
    </lineage>
</organism>
<dbReference type="OrthoDB" id="1596073at2759"/>
<accession>A0A2P5DPN5</accession>
<dbReference type="AlphaFoldDB" id="A0A2P5DPN5"/>
<reference evidence="2" key="1">
    <citation type="submission" date="2016-06" db="EMBL/GenBank/DDBJ databases">
        <title>Parallel loss of symbiosis genes in relatives of nitrogen-fixing non-legume Parasponia.</title>
        <authorList>
            <person name="Van Velzen R."/>
            <person name="Holmer R."/>
            <person name="Bu F."/>
            <person name="Rutten L."/>
            <person name="Van Zeijl A."/>
            <person name="Liu W."/>
            <person name="Santuari L."/>
            <person name="Cao Q."/>
            <person name="Sharma T."/>
            <person name="Shen D."/>
            <person name="Roswanjaya Y."/>
            <person name="Wardhani T."/>
            <person name="Kalhor M.S."/>
            <person name="Jansen J."/>
            <person name="Van den Hoogen J."/>
            <person name="Gungor B."/>
            <person name="Hartog M."/>
            <person name="Hontelez J."/>
            <person name="Verver J."/>
            <person name="Yang W.-C."/>
            <person name="Schijlen E."/>
            <person name="Repin R."/>
            <person name="Schilthuizen M."/>
            <person name="Schranz E."/>
            <person name="Heidstra R."/>
            <person name="Miyata K."/>
            <person name="Fedorova E."/>
            <person name="Kohlen W."/>
            <person name="Bisseling T."/>
            <person name="Smit S."/>
            <person name="Geurts R."/>
        </authorList>
    </citation>
    <scope>NUCLEOTIDE SEQUENCE [LARGE SCALE GENOMIC DNA]</scope>
    <source>
        <strain evidence="2">cv. RG33-2</strain>
    </source>
</reference>
<evidence type="ECO:0000313" key="2">
    <source>
        <dbReference type="Proteomes" id="UP000237000"/>
    </source>
</evidence>
<evidence type="ECO:0000313" key="1">
    <source>
        <dbReference type="EMBL" id="PON75248.1"/>
    </source>
</evidence>
<name>A0A2P5DPN5_TREOI</name>